<dbReference type="InterPro" id="IPR041916">
    <property type="entry name" value="Anti_sigma_zinc_sf"/>
</dbReference>
<dbReference type="Pfam" id="PF13490">
    <property type="entry name" value="zf-HC2"/>
    <property type="match status" value="1"/>
</dbReference>
<evidence type="ECO:0000256" key="2">
    <source>
        <dbReference type="ARBA" id="ARBA00024438"/>
    </source>
</evidence>
<gene>
    <name evidence="6" type="ORF">D3P08_07570</name>
</gene>
<evidence type="ECO:0000256" key="1">
    <source>
        <dbReference type="ARBA" id="ARBA00024353"/>
    </source>
</evidence>
<feature type="compositionally biased region" description="Low complexity" evidence="3">
    <location>
        <begin position="225"/>
        <end position="237"/>
    </location>
</feature>
<evidence type="ECO:0000313" key="6">
    <source>
        <dbReference type="EMBL" id="RIX54099.1"/>
    </source>
</evidence>
<comment type="caution">
    <text evidence="6">The sequence shown here is derived from an EMBL/GenBank/DDBJ whole genome shotgun (WGS) entry which is preliminary data.</text>
</comment>
<feature type="transmembrane region" description="Helical" evidence="4">
    <location>
        <begin position="110"/>
        <end position="129"/>
    </location>
</feature>
<accession>A0A3A1UZR1</accession>
<dbReference type="InterPro" id="IPR027383">
    <property type="entry name" value="Znf_put"/>
</dbReference>
<keyword evidence="7" id="KW-1185">Reference proteome</keyword>
<reference evidence="6 7" key="1">
    <citation type="submission" date="2018-09" db="EMBL/GenBank/DDBJ databases">
        <title>Paenibacillus aracenensis nov. sp. isolated from a cave in southern Spain.</title>
        <authorList>
            <person name="Jurado V."/>
            <person name="Gutierrez-Patricio S."/>
            <person name="Gonzalez-Pimentel J.L."/>
            <person name="Miller A.Z."/>
            <person name="Laiz L."/>
            <person name="Saiz-Jimenez C."/>
        </authorList>
    </citation>
    <scope>NUCLEOTIDE SEQUENCE [LARGE SCALE GENOMIC DNA]</scope>
    <source>
        <strain evidence="6 7">DSM 22867</strain>
    </source>
</reference>
<sequence length="379" mass="39976">MNCQEVMELMHRQLDGDLSEEELAVLMSHINQCPECEATFERLKRLSAELANLPKVTPKYSLVDAIMPELEKIELLSKQEAEAPNIAALSPNDDPSVTTRRLQRKRRWPSWSATFSVVAAGIVAGFFILNAPSGFDGDAANQAAESSADIVQRSLVGAHDAQMMKTPSAGAGEEAGGDIPLESIDVRSFSPDLKNDLSDGGGTAGGDKSVSSNTAKTGEKESASAEEPATAPNPTGAPGAGALGVVETPAADEPAVGSATGNESGSAAGEEAAPASGGEVETQDQFDSGTQPPYGIAKTSEFPSPDGRYVARAEEFAIVIVSEESGETVMETPRKNGQHGQLVWSEDGTELFYEVHLDQGATEKYVIQTSNWTERKAPH</sequence>
<keyword evidence="4" id="KW-1133">Transmembrane helix</keyword>
<comment type="similarity">
    <text evidence="1">Belongs to the zinc-associated anti-sigma factor (ZAS) superfamily. Anti-sigma-W factor family.</text>
</comment>
<feature type="compositionally biased region" description="Low complexity" evidence="3">
    <location>
        <begin position="257"/>
        <end position="279"/>
    </location>
</feature>
<dbReference type="OrthoDB" id="2381690at2"/>
<dbReference type="SUPFAM" id="SSF50993">
    <property type="entry name" value="Peptidase/esterase 'gauge' domain"/>
    <property type="match status" value="1"/>
</dbReference>
<evidence type="ECO:0000259" key="5">
    <source>
        <dbReference type="Pfam" id="PF13490"/>
    </source>
</evidence>
<dbReference type="EMBL" id="QXQA01000003">
    <property type="protein sequence ID" value="RIX54099.1"/>
    <property type="molecule type" value="Genomic_DNA"/>
</dbReference>
<dbReference type="Proteomes" id="UP000266482">
    <property type="component" value="Unassembled WGS sequence"/>
</dbReference>
<dbReference type="Gene3D" id="1.10.10.1320">
    <property type="entry name" value="Anti-sigma factor, zinc-finger domain"/>
    <property type="match status" value="1"/>
</dbReference>
<keyword evidence="4" id="KW-0472">Membrane</keyword>
<keyword evidence="4" id="KW-0812">Transmembrane</keyword>
<name>A0A3A1UZR1_9BACL</name>
<evidence type="ECO:0000256" key="3">
    <source>
        <dbReference type="SAM" id="MobiDB-lite"/>
    </source>
</evidence>
<dbReference type="AlphaFoldDB" id="A0A3A1UZR1"/>
<organism evidence="6 7">
    <name type="scientific">Paenibacillus nanensis</name>
    <dbReference type="NCBI Taxonomy" id="393251"/>
    <lineage>
        <taxon>Bacteria</taxon>
        <taxon>Bacillati</taxon>
        <taxon>Bacillota</taxon>
        <taxon>Bacilli</taxon>
        <taxon>Bacillales</taxon>
        <taxon>Paenibacillaceae</taxon>
        <taxon>Paenibacillus</taxon>
    </lineage>
</organism>
<proteinExistence type="inferred from homology"/>
<feature type="domain" description="Putative zinc-finger" evidence="5">
    <location>
        <begin position="3"/>
        <end position="36"/>
    </location>
</feature>
<dbReference type="RefSeq" id="WP_119598890.1">
    <property type="nucleotide sequence ID" value="NZ_QXQA01000003.1"/>
</dbReference>
<evidence type="ECO:0000313" key="7">
    <source>
        <dbReference type="Proteomes" id="UP000266482"/>
    </source>
</evidence>
<evidence type="ECO:0000256" key="4">
    <source>
        <dbReference type="SAM" id="Phobius"/>
    </source>
</evidence>
<protein>
    <recommendedName>
        <fullName evidence="2">Anti-sigma-W factor RsiW</fullName>
    </recommendedName>
</protein>
<feature type="region of interest" description="Disordered" evidence="3">
    <location>
        <begin position="190"/>
        <end position="302"/>
    </location>
</feature>